<dbReference type="AlphaFoldDB" id="A0A1Q9CY12"/>
<dbReference type="SUPFAM" id="SSF47769">
    <property type="entry name" value="SAM/Pointed domain"/>
    <property type="match status" value="1"/>
</dbReference>
<evidence type="ECO:0000313" key="2">
    <source>
        <dbReference type="EMBL" id="OLP87824.1"/>
    </source>
</evidence>
<dbReference type="EMBL" id="LSRX01000841">
    <property type="protein sequence ID" value="OLP87824.1"/>
    <property type="molecule type" value="Genomic_DNA"/>
</dbReference>
<dbReference type="InterPro" id="IPR052980">
    <property type="entry name" value="Crinkler_effector"/>
</dbReference>
<dbReference type="PANTHER" id="PTHR33129">
    <property type="entry name" value="PROTEIN KINASE DOMAIN-CONTAINING PROTEIN-RELATED"/>
    <property type="match status" value="1"/>
</dbReference>
<comment type="caution">
    <text evidence="2">The sequence shown here is derived from an EMBL/GenBank/DDBJ whole genome shotgun (WGS) entry which is preliminary data.</text>
</comment>
<dbReference type="PANTHER" id="PTHR33129:SF1">
    <property type="entry name" value="ATP-BINDING PROTEIN"/>
    <property type="match status" value="1"/>
</dbReference>
<reference evidence="2 3" key="1">
    <citation type="submission" date="2016-02" db="EMBL/GenBank/DDBJ databases">
        <title>Genome analysis of coral dinoflagellate symbionts highlights evolutionary adaptations to a symbiotic lifestyle.</title>
        <authorList>
            <person name="Aranda M."/>
            <person name="Li Y."/>
            <person name="Liew Y.J."/>
            <person name="Baumgarten S."/>
            <person name="Simakov O."/>
            <person name="Wilson M."/>
            <person name="Piel J."/>
            <person name="Ashoor H."/>
            <person name="Bougouffa S."/>
            <person name="Bajic V.B."/>
            <person name="Ryu T."/>
            <person name="Ravasi T."/>
            <person name="Bayer T."/>
            <person name="Micklem G."/>
            <person name="Kim H."/>
            <person name="Bhak J."/>
            <person name="Lajeunesse T.C."/>
            <person name="Voolstra C.R."/>
        </authorList>
    </citation>
    <scope>NUCLEOTIDE SEQUENCE [LARGE SCALE GENOMIC DNA]</scope>
    <source>
        <strain evidence="2 3">CCMP2467</strain>
    </source>
</reference>
<feature type="compositionally biased region" description="Basic and acidic residues" evidence="1">
    <location>
        <begin position="204"/>
        <end position="213"/>
    </location>
</feature>
<feature type="region of interest" description="Disordered" evidence="1">
    <location>
        <begin position="356"/>
        <end position="381"/>
    </location>
</feature>
<proteinExistence type="predicted"/>
<dbReference type="Gene3D" id="1.10.150.50">
    <property type="entry name" value="Transcription Factor, Ets-1"/>
    <property type="match status" value="1"/>
</dbReference>
<organism evidence="2 3">
    <name type="scientific">Symbiodinium microadriaticum</name>
    <name type="common">Dinoflagellate</name>
    <name type="synonym">Zooxanthella microadriatica</name>
    <dbReference type="NCBI Taxonomy" id="2951"/>
    <lineage>
        <taxon>Eukaryota</taxon>
        <taxon>Sar</taxon>
        <taxon>Alveolata</taxon>
        <taxon>Dinophyceae</taxon>
        <taxon>Suessiales</taxon>
        <taxon>Symbiodiniaceae</taxon>
        <taxon>Symbiodinium</taxon>
    </lineage>
</organism>
<feature type="region of interest" description="Disordered" evidence="1">
    <location>
        <begin position="198"/>
        <end position="230"/>
    </location>
</feature>
<dbReference type="Proteomes" id="UP000186817">
    <property type="component" value="Unassembled WGS sequence"/>
</dbReference>
<accession>A0A1Q9CY12</accession>
<dbReference type="OrthoDB" id="438387at2759"/>
<evidence type="ECO:0000256" key="1">
    <source>
        <dbReference type="SAM" id="MobiDB-lite"/>
    </source>
</evidence>
<evidence type="ECO:0000313" key="3">
    <source>
        <dbReference type="Proteomes" id="UP000186817"/>
    </source>
</evidence>
<protein>
    <submittedName>
        <fullName evidence="2">Uncharacterized protein</fullName>
    </submittedName>
</protein>
<gene>
    <name evidence="2" type="ORF">AK812_SmicGene30929</name>
</gene>
<name>A0A1Q9CY12_SYMMI</name>
<keyword evidence="3" id="KW-1185">Reference proteome</keyword>
<dbReference type="InterPro" id="IPR013761">
    <property type="entry name" value="SAM/pointed_sf"/>
</dbReference>
<sequence length="974" mass="107913">MFYVMPGGHAFFYKNARSVYQCDDAGLTLRGRVWLLDCGTQHFNLRHLYRQRSARLLFYTFTASSSLLLFKCAARAFEYACRWSATRSSSSAEFVARGGTGADNFTVAELKTWLAHKRAEQVDSSERDSSSEAGGGKTWQSGKATCYFGLRQEADVSQGSAQVRLAHLADFRDSRNSHPPDMADADDARDSKMAMSANDQVDLDTGKPAEKDLGAAGEEPAEKDLGAAGEEPAEKDLGAAGEDLGAAGEDLGAAGEEPAEVDLDAAGEKPAEDFQMLLDRQDQDAAELEALWDGNYAKLFFHCLQWVKNHVFSTFDWAEKEYALRKGFPFELERRVHGPDGVEAACAFVESVTEMAEDGKKRPGSAEAEEGPGRQKARREDQAELLQKTAEEIQQFGVEEVRVWVQAVLPKNPDVAEKLYKQQVDGEALIDLTYQRLVDKPYNIVAGPAGNLAKRIPVVSAPPTAASGFQDDPDATDFIRELAKAEPKDLGAGVQVFDLTKTLPVEPYGQSGPQLLTRNTTRRAWKASFECMRNGTKRVAMLGIPGIGKSRSLALGLWHLVTGDDLQGLSQPEAIVYEARQGGKVFLFTKDRSGQWKAQSQSMHQWDAASCEHLKCAHNWYLVDAFLPSTPIYMVGAKTCLACSPDRSHYSNFLKDGGQCIYVEAWTREEVAAAYQELEKPAVEKNEVLKRFEQVGGTLRILLADKAIYNEAVQLQRAEAADWTTVKRAFEGDLSTFEEKKMPTRLFTYRSDDGISRNVTICSHGAAALLVEKHYDQLVGLWKEADNPKSRHWLEDCVGPLLTTFWPGKEGLTAYEVTNAASGAAKKARWERKQVNDLKVEKNLTLLESDSEEIFHRRWQMAVKKGSLEGKVLRSPGRYPGIDYLLEFNHGIQVTNSETHTIAATFSNKLQEMFESVAGQYSFTLTFLITENPGQFAPKREEFDQLKAMAGPGKSINQVCVQVVQIPKSLNSLS</sequence>